<organism evidence="3 4">
    <name type="scientific">Thermincola ferriacetica</name>
    <dbReference type="NCBI Taxonomy" id="281456"/>
    <lineage>
        <taxon>Bacteria</taxon>
        <taxon>Bacillati</taxon>
        <taxon>Bacillota</taxon>
        <taxon>Clostridia</taxon>
        <taxon>Eubacteriales</taxon>
        <taxon>Thermincolaceae</taxon>
        <taxon>Thermincola</taxon>
    </lineage>
</organism>
<evidence type="ECO:0000313" key="4">
    <source>
        <dbReference type="Proteomes" id="UP000037175"/>
    </source>
</evidence>
<feature type="region of interest" description="Disordered" evidence="1">
    <location>
        <begin position="37"/>
        <end position="58"/>
    </location>
</feature>
<reference evidence="4" key="1">
    <citation type="submission" date="2015-07" db="EMBL/GenBank/DDBJ databases">
        <title>Complete Genome of Thermincola ferriacetica strain Z-0001T.</title>
        <authorList>
            <person name="Lusk B."/>
            <person name="Badalamenti J.P."/>
            <person name="Parameswaran P."/>
            <person name="Bond D.R."/>
            <person name="Torres C.I."/>
        </authorList>
    </citation>
    <scope>NUCLEOTIDE SEQUENCE [LARGE SCALE GENOMIC DNA]</scope>
    <source>
        <strain evidence="4">Z-0001</strain>
    </source>
</reference>
<proteinExistence type="predicted"/>
<keyword evidence="2" id="KW-0472">Membrane</keyword>
<comment type="caution">
    <text evidence="3">The sequence shown here is derived from an EMBL/GenBank/DDBJ whole genome shotgun (WGS) entry which is preliminary data.</text>
</comment>
<dbReference type="EMBL" id="LGTE01000003">
    <property type="protein sequence ID" value="KNZ70604.1"/>
    <property type="molecule type" value="Genomic_DNA"/>
</dbReference>
<evidence type="ECO:0000313" key="3">
    <source>
        <dbReference type="EMBL" id="KNZ70604.1"/>
    </source>
</evidence>
<gene>
    <name evidence="3" type="ORF">Tfer_0788</name>
</gene>
<keyword evidence="2" id="KW-1133">Transmembrane helix</keyword>
<name>A0A0L6W671_9FIRM</name>
<keyword evidence="4" id="KW-1185">Reference proteome</keyword>
<dbReference type="Proteomes" id="UP000037175">
    <property type="component" value="Unassembled WGS sequence"/>
</dbReference>
<accession>A0A0L6W671</accession>
<keyword evidence="2" id="KW-0812">Transmembrane</keyword>
<evidence type="ECO:0008006" key="5">
    <source>
        <dbReference type="Google" id="ProtNLM"/>
    </source>
</evidence>
<protein>
    <recommendedName>
        <fullName evidence="5">DUF4367 domain-containing protein</fullName>
    </recommendedName>
</protein>
<evidence type="ECO:0000256" key="2">
    <source>
        <dbReference type="SAM" id="Phobius"/>
    </source>
</evidence>
<dbReference type="AlphaFoldDB" id="A0A0L6W671"/>
<sequence length="196" mass="21850">MHRKNLYLIIIAVMLTAIGFLVWTLFLAPVENQGGQPGYDQGRPAGYNQSEGDRDLSGQGVLRIPDELLGAKKMQEQSGPTAIDAISKMHRTSINVVNAYILVYGKPNTRITLWLSVSSSVEEAAQLFREMDQKVPASQVFTGREPVTLAGREVIKVNGMGQEHFYWQEGKINYWVAIQGEGNREALVKEVMDKVK</sequence>
<dbReference type="RefSeq" id="WP_013121116.1">
    <property type="nucleotide sequence ID" value="NZ_LGTE01000003.1"/>
</dbReference>
<evidence type="ECO:0000256" key="1">
    <source>
        <dbReference type="SAM" id="MobiDB-lite"/>
    </source>
</evidence>
<feature type="transmembrane region" description="Helical" evidence="2">
    <location>
        <begin position="7"/>
        <end position="28"/>
    </location>
</feature>